<sequence>MKLRRAWMTALLALTGLAGAQDKGQVDCSTLVIYGDLTLQYDTPARKRMALSGRKGTWEACGLRVTGDGNRTTVDAGSSEALAQAMGSPEGQGLNLILLRRDVGVQPYHLTVTVAISLRALWTMDQHLHMLGDTAIGYRLDGGPLMPLLHQGRAGDVPYLPDTQVINLYAQPGPYTEFERVEINLGAGTLSVWRKHDFPKN</sequence>
<gene>
    <name evidence="2" type="ORF">QO006_002980</name>
</gene>
<proteinExistence type="predicted"/>
<feature type="chain" id="PRO_5045173490" evidence="1">
    <location>
        <begin position="21"/>
        <end position="201"/>
    </location>
</feature>
<comment type="caution">
    <text evidence="2">The sequence shown here is derived from an EMBL/GenBank/DDBJ whole genome shotgun (WGS) entry which is preliminary data.</text>
</comment>
<name>A0ABT9MG01_9DEIO</name>
<dbReference type="EMBL" id="JAURUR010000012">
    <property type="protein sequence ID" value="MDP9765529.1"/>
    <property type="molecule type" value="Genomic_DNA"/>
</dbReference>
<evidence type="ECO:0000256" key="1">
    <source>
        <dbReference type="SAM" id="SignalP"/>
    </source>
</evidence>
<evidence type="ECO:0000313" key="2">
    <source>
        <dbReference type="EMBL" id="MDP9765529.1"/>
    </source>
</evidence>
<evidence type="ECO:0000313" key="3">
    <source>
        <dbReference type="Proteomes" id="UP001232163"/>
    </source>
</evidence>
<organism evidence="2 3">
    <name type="scientific">Deinococcus enclensis</name>
    <dbReference type="NCBI Taxonomy" id="1049582"/>
    <lineage>
        <taxon>Bacteria</taxon>
        <taxon>Thermotogati</taxon>
        <taxon>Deinococcota</taxon>
        <taxon>Deinococci</taxon>
        <taxon>Deinococcales</taxon>
        <taxon>Deinococcaceae</taxon>
        <taxon>Deinococcus</taxon>
    </lineage>
</organism>
<accession>A0ABT9MG01</accession>
<keyword evidence="3" id="KW-1185">Reference proteome</keyword>
<dbReference type="Proteomes" id="UP001232163">
    <property type="component" value="Unassembled WGS sequence"/>
</dbReference>
<reference evidence="2 3" key="1">
    <citation type="submission" date="2023-07" db="EMBL/GenBank/DDBJ databases">
        <title>Genomic Encyclopedia of Type Strains, Phase IV (KMG-IV): sequencing the most valuable type-strain genomes for metagenomic binning, comparative biology and taxonomic classification.</title>
        <authorList>
            <person name="Goeker M."/>
        </authorList>
    </citation>
    <scope>NUCLEOTIDE SEQUENCE [LARGE SCALE GENOMIC DNA]</scope>
    <source>
        <strain evidence="2 3">NIO-1023</strain>
    </source>
</reference>
<protein>
    <submittedName>
        <fullName evidence="2">Uncharacterized protein</fullName>
    </submittedName>
</protein>
<feature type="signal peptide" evidence="1">
    <location>
        <begin position="1"/>
        <end position="20"/>
    </location>
</feature>
<keyword evidence="1" id="KW-0732">Signal</keyword>